<sequence>FIRSPLLLHPLSIRQQNKRTHSRANARYASTRFLSEHIIVFFISFIFFVIMAPVSNTVVGIDDDQRFALMKFRRNVRDVLKPEHNDHFLLRWLRARQWDPEAAEKMLRDSMAWREKWGIDTTLPSWVAPEVLEKHFPSGSPGFDKEGSPVIIVPFVGLDAWGLLHSITKSDVIRMVIRHLENYLEIARKQAATHGPQALKVTVIFDLEGFIMRQYAWKPAAEMVFTLLQIYEANYPEILKTCLIINAPKVFALAFSVIKKFMHEYTISKIKIYGTDAKKWQAQALQLIDADQLPVHYGGTMVDANGDPRCSLIVKPGGKVPKHYYTKNSTNENTKEYKRVTIKTGERHIVDLLCADNESVLKWELGVDSHDIKFKIKRRDEEGNETVVHGPRKVTEGPVDVGVLPVSGPATYSVIFDNKNAFLRNKKVFYDVLITVPTRDLDISAEPEEEKKCEATGSAAL</sequence>
<feature type="domain" description="GOLD" evidence="3">
    <location>
        <begin position="327"/>
        <end position="434"/>
    </location>
</feature>
<feature type="non-terminal residue" evidence="4">
    <location>
        <position position="1"/>
    </location>
</feature>
<dbReference type="PROSITE" id="PS50866">
    <property type="entry name" value="GOLD"/>
    <property type="match status" value="1"/>
</dbReference>
<dbReference type="PANTHER" id="PTHR23324">
    <property type="entry name" value="SEC14 RELATED PROTEIN"/>
    <property type="match status" value="1"/>
</dbReference>
<keyword evidence="1" id="KW-0812">Transmembrane</keyword>
<gene>
    <name evidence="4" type="ORF">g.10894</name>
</gene>
<feature type="domain" description="CRAL-TRIO" evidence="2">
    <location>
        <begin position="128"/>
        <end position="305"/>
    </location>
</feature>
<dbReference type="GO" id="GO:0005737">
    <property type="term" value="C:cytoplasm"/>
    <property type="evidence" value="ECO:0007669"/>
    <property type="project" value="TreeGrafter"/>
</dbReference>
<dbReference type="InterPro" id="IPR009038">
    <property type="entry name" value="GOLD_dom"/>
</dbReference>
<dbReference type="InterPro" id="IPR036598">
    <property type="entry name" value="GOLD_dom_sf"/>
</dbReference>
<evidence type="ECO:0000259" key="3">
    <source>
        <dbReference type="PROSITE" id="PS50866"/>
    </source>
</evidence>
<dbReference type="PRINTS" id="PR00180">
    <property type="entry name" value="CRETINALDHBP"/>
</dbReference>
<dbReference type="SMART" id="SM01100">
    <property type="entry name" value="CRAL_TRIO_N"/>
    <property type="match status" value="1"/>
</dbReference>
<dbReference type="SUPFAM" id="SSF52087">
    <property type="entry name" value="CRAL/TRIO domain"/>
    <property type="match status" value="1"/>
</dbReference>
<dbReference type="AlphaFoldDB" id="A0A1E1WBR7"/>
<dbReference type="SMART" id="SM00516">
    <property type="entry name" value="SEC14"/>
    <property type="match status" value="1"/>
</dbReference>
<dbReference type="SUPFAM" id="SSF46938">
    <property type="entry name" value="CRAL/TRIO N-terminal domain"/>
    <property type="match status" value="1"/>
</dbReference>
<dbReference type="InterPro" id="IPR036865">
    <property type="entry name" value="CRAL-TRIO_dom_sf"/>
</dbReference>
<dbReference type="InterPro" id="IPR036273">
    <property type="entry name" value="CRAL/TRIO_N_dom_sf"/>
</dbReference>
<dbReference type="CDD" id="cd00170">
    <property type="entry name" value="SEC14"/>
    <property type="match status" value="1"/>
</dbReference>
<dbReference type="EMBL" id="GDQN01006677">
    <property type="protein sequence ID" value="JAT84377.1"/>
    <property type="molecule type" value="Transcribed_RNA"/>
</dbReference>
<dbReference type="PANTHER" id="PTHR23324:SF83">
    <property type="entry name" value="SEC14-LIKE PROTEIN 2"/>
    <property type="match status" value="1"/>
</dbReference>
<evidence type="ECO:0000313" key="4">
    <source>
        <dbReference type="EMBL" id="JAT84377.1"/>
    </source>
</evidence>
<dbReference type="OrthoDB" id="1434354at2759"/>
<accession>A0A1E1WBR7</accession>
<dbReference type="PROSITE" id="PS50191">
    <property type="entry name" value="CRAL_TRIO"/>
    <property type="match status" value="1"/>
</dbReference>
<keyword evidence="1" id="KW-1133">Transmembrane helix</keyword>
<dbReference type="Gene3D" id="3.40.525.10">
    <property type="entry name" value="CRAL-TRIO lipid binding domain"/>
    <property type="match status" value="1"/>
</dbReference>
<evidence type="ECO:0000256" key="1">
    <source>
        <dbReference type="SAM" id="Phobius"/>
    </source>
</evidence>
<organism evidence="4">
    <name type="scientific">Pectinophora gossypiella</name>
    <name type="common">Cotton pink bollworm</name>
    <name type="synonym">Depressaria gossypiella</name>
    <dbReference type="NCBI Taxonomy" id="13191"/>
    <lineage>
        <taxon>Eukaryota</taxon>
        <taxon>Metazoa</taxon>
        <taxon>Ecdysozoa</taxon>
        <taxon>Arthropoda</taxon>
        <taxon>Hexapoda</taxon>
        <taxon>Insecta</taxon>
        <taxon>Pterygota</taxon>
        <taxon>Neoptera</taxon>
        <taxon>Endopterygota</taxon>
        <taxon>Lepidoptera</taxon>
        <taxon>Glossata</taxon>
        <taxon>Ditrysia</taxon>
        <taxon>Gelechioidea</taxon>
        <taxon>Gelechiidae</taxon>
        <taxon>Apatetrinae</taxon>
        <taxon>Pectinophora</taxon>
    </lineage>
</organism>
<evidence type="ECO:0008006" key="5">
    <source>
        <dbReference type="Google" id="ProtNLM"/>
    </source>
</evidence>
<proteinExistence type="predicted"/>
<keyword evidence="1" id="KW-0472">Membrane</keyword>
<dbReference type="Pfam" id="PF00650">
    <property type="entry name" value="CRAL_TRIO"/>
    <property type="match status" value="1"/>
</dbReference>
<protein>
    <recommendedName>
        <fullName evidence="5">CRAL-TRIO domain-containing protein</fullName>
    </recommendedName>
</protein>
<dbReference type="InterPro" id="IPR011074">
    <property type="entry name" value="CRAL/TRIO_N_dom"/>
</dbReference>
<dbReference type="SUPFAM" id="SSF101576">
    <property type="entry name" value="Supernatant protein factor (SPF), C-terminal domain"/>
    <property type="match status" value="1"/>
</dbReference>
<reference evidence="4" key="1">
    <citation type="submission" date="2015-09" db="EMBL/GenBank/DDBJ databases">
        <title>De novo assembly of Pectinophora gossypiella (Pink Bollworm) gut transcriptome.</title>
        <authorList>
            <person name="Tassone E.E."/>
        </authorList>
    </citation>
    <scope>NUCLEOTIDE SEQUENCE</scope>
</reference>
<dbReference type="InterPro" id="IPR001251">
    <property type="entry name" value="CRAL-TRIO_dom"/>
</dbReference>
<feature type="transmembrane region" description="Helical" evidence="1">
    <location>
        <begin position="38"/>
        <end position="61"/>
    </location>
</feature>
<dbReference type="InterPro" id="IPR051064">
    <property type="entry name" value="SEC14/CRAL-TRIO_domain"/>
</dbReference>
<dbReference type="Gene3D" id="2.60.120.680">
    <property type="entry name" value="GOLD domain"/>
    <property type="match status" value="1"/>
</dbReference>
<evidence type="ECO:0000259" key="2">
    <source>
        <dbReference type="PROSITE" id="PS50191"/>
    </source>
</evidence>
<name>A0A1E1WBR7_PECGO</name>
<dbReference type="Pfam" id="PF03765">
    <property type="entry name" value="CRAL_TRIO_N"/>
    <property type="match status" value="1"/>
</dbReference>